<proteinExistence type="predicted"/>
<accession>A0A8J3JEE4</accession>
<dbReference type="EMBL" id="BONF01000011">
    <property type="protein sequence ID" value="GIF81089.1"/>
    <property type="molecule type" value="Genomic_DNA"/>
</dbReference>
<feature type="transmembrane region" description="Helical" evidence="2">
    <location>
        <begin position="20"/>
        <end position="41"/>
    </location>
</feature>
<feature type="region of interest" description="Disordered" evidence="1">
    <location>
        <begin position="72"/>
        <end position="95"/>
    </location>
</feature>
<keyword evidence="4" id="KW-1185">Reference proteome</keyword>
<gene>
    <name evidence="3" type="ORF">Cba03nite_24380</name>
</gene>
<evidence type="ECO:0000313" key="4">
    <source>
        <dbReference type="Proteomes" id="UP000601223"/>
    </source>
</evidence>
<sequence>MFADLEGGRPAGYARTVTDLLVLLGLAAAVAATLAGFRWLAAKVRRSGVGTPLMGPIDQLYRPAAHQFHQESRLGELHAAPRPSADDRPQPSSLP</sequence>
<protein>
    <submittedName>
        <fullName evidence="3">Uncharacterized protein</fullName>
    </submittedName>
</protein>
<evidence type="ECO:0000256" key="2">
    <source>
        <dbReference type="SAM" id="Phobius"/>
    </source>
</evidence>
<keyword evidence="2" id="KW-1133">Transmembrane helix</keyword>
<dbReference type="AlphaFoldDB" id="A0A8J3JEE4"/>
<evidence type="ECO:0000256" key="1">
    <source>
        <dbReference type="SAM" id="MobiDB-lite"/>
    </source>
</evidence>
<keyword evidence="2" id="KW-0812">Transmembrane</keyword>
<comment type="caution">
    <text evidence="3">The sequence shown here is derived from an EMBL/GenBank/DDBJ whole genome shotgun (WGS) entry which is preliminary data.</text>
</comment>
<reference evidence="3 4" key="1">
    <citation type="submission" date="2021-01" db="EMBL/GenBank/DDBJ databases">
        <title>Whole genome shotgun sequence of Catellatospora bangladeshensis NBRC 107357.</title>
        <authorList>
            <person name="Komaki H."/>
            <person name="Tamura T."/>
        </authorList>
    </citation>
    <scope>NUCLEOTIDE SEQUENCE [LARGE SCALE GENOMIC DNA]</scope>
    <source>
        <strain evidence="3 4">NBRC 107357</strain>
    </source>
</reference>
<organism evidence="3 4">
    <name type="scientific">Catellatospora bangladeshensis</name>
    <dbReference type="NCBI Taxonomy" id="310355"/>
    <lineage>
        <taxon>Bacteria</taxon>
        <taxon>Bacillati</taxon>
        <taxon>Actinomycetota</taxon>
        <taxon>Actinomycetes</taxon>
        <taxon>Micromonosporales</taxon>
        <taxon>Micromonosporaceae</taxon>
        <taxon>Catellatospora</taxon>
    </lineage>
</organism>
<evidence type="ECO:0000313" key="3">
    <source>
        <dbReference type="EMBL" id="GIF81089.1"/>
    </source>
</evidence>
<keyword evidence="2" id="KW-0472">Membrane</keyword>
<dbReference type="Proteomes" id="UP000601223">
    <property type="component" value="Unassembled WGS sequence"/>
</dbReference>
<name>A0A8J3JEE4_9ACTN</name>